<sequence length="613" mass="64318">MAVVVGCLFVLALGSVGAGAATPSDWNGTHHVPPEAAGEPTDQSELSTRLLASLEGRLANSSESLASGDFAAAREALGDDFDRDLDRYRELAERADDEDRAEIAASIDLTRSEQRRLAATGRDLQNATQEYRQARERGNETAAREALRRAERLNRSLATQSERVQSGYEALNRSGVDTGGASDRVAALTRDATGRVGDELDRSFEPTELTVLDADSAAGPTDPLSMRVRLTGPDGALSPDDGTVTIDGRPVTSAAWNGSVVSIEHRPLWLTAGDHDREVAFQPAPERPYAASVATVGITIRSREPAILVGDVPTVGYRDRVSVTATVQIDGEPVADAPVRAFVADEPIATGETAANGTVALSGRLPPAIEPGDRQLRVAMTATDRAVAATEVVEELSVERTPTRLTASVEDGRLTGRLTTADGRPLPDREVVIGGVDRTVTTDAQGAFDVSVAGRSGSVTVAYRAATGALGPTETRVSLPDAGGALPATPRWLPIGLLAILAVGALGAVWRRSGGSPGPTPSGTSADGADAGVVDAASLAWLYRAARESVPGSHPALTPRETASQARAELSGRRAAVVAAIARAYERQAYALDRVDDRAIEAHRAALRWLRDR</sequence>
<feature type="coiled-coil region" evidence="1">
    <location>
        <begin position="117"/>
        <end position="163"/>
    </location>
</feature>
<keyword evidence="4" id="KW-1185">Reference proteome</keyword>
<reference evidence="3 4" key="1">
    <citation type="submission" date="2018-04" db="EMBL/GenBank/DDBJ databases">
        <title>Halococcoides cellulosivorans gen. nov., sp. nov., an extremely halophilic cellulose-utilizing haloarchaeon from hypersaline lakes.</title>
        <authorList>
            <person name="Sorokin D.Y."/>
            <person name="Toshchakov S.V."/>
            <person name="Samarov N.I."/>
            <person name="Korzhenkov A."/>
            <person name="Kublanov I.V."/>
        </authorList>
    </citation>
    <scope>NUCLEOTIDE SEQUENCE [LARGE SCALE GENOMIC DNA]</scope>
    <source>
        <strain evidence="3 4">HArcel1</strain>
    </source>
</reference>
<protein>
    <recommendedName>
        <fullName evidence="5">DUF4129 domain-containing protein</fullName>
    </recommendedName>
</protein>
<dbReference type="Proteomes" id="UP000244727">
    <property type="component" value="Chromosome"/>
</dbReference>
<keyword evidence="1" id="KW-0175">Coiled coil</keyword>
<evidence type="ECO:0000313" key="3">
    <source>
        <dbReference type="EMBL" id="AWB28556.1"/>
    </source>
</evidence>
<dbReference type="AlphaFoldDB" id="A0A2R4X429"/>
<evidence type="ECO:0000256" key="1">
    <source>
        <dbReference type="SAM" id="Coils"/>
    </source>
</evidence>
<accession>A0A2R4X429</accession>
<feature type="region of interest" description="Disordered" evidence="2">
    <location>
        <begin position="25"/>
        <end position="45"/>
    </location>
</feature>
<proteinExistence type="predicted"/>
<dbReference type="KEGG" id="harc:HARCEL1_13130"/>
<evidence type="ECO:0000313" key="4">
    <source>
        <dbReference type="Proteomes" id="UP000244727"/>
    </source>
</evidence>
<gene>
    <name evidence="3" type="ORF">HARCEL1_13130</name>
</gene>
<evidence type="ECO:0008006" key="5">
    <source>
        <dbReference type="Google" id="ProtNLM"/>
    </source>
</evidence>
<organism evidence="3 4">
    <name type="scientific">Halococcoides cellulosivorans</name>
    <dbReference type="NCBI Taxonomy" id="1679096"/>
    <lineage>
        <taxon>Archaea</taxon>
        <taxon>Methanobacteriati</taxon>
        <taxon>Methanobacteriota</taxon>
        <taxon>Stenosarchaea group</taxon>
        <taxon>Halobacteria</taxon>
        <taxon>Halobacteriales</taxon>
        <taxon>Haloarculaceae</taxon>
        <taxon>Halococcoides</taxon>
    </lineage>
</organism>
<evidence type="ECO:0000256" key="2">
    <source>
        <dbReference type="SAM" id="MobiDB-lite"/>
    </source>
</evidence>
<dbReference type="EMBL" id="CP028858">
    <property type="protein sequence ID" value="AWB28556.1"/>
    <property type="molecule type" value="Genomic_DNA"/>
</dbReference>
<name>A0A2R4X429_9EURY</name>